<evidence type="ECO:0000313" key="8">
    <source>
        <dbReference type="EMBL" id="SMF69132.1"/>
    </source>
</evidence>
<keyword evidence="5 6" id="KW-0472">Membrane</keyword>
<evidence type="ECO:0000256" key="6">
    <source>
        <dbReference type="SAM" id="Phobius"/>
    </source>
</evidence>
<name>A0A1X7GFQ9_9HYPH</name>
<dbReference type="GO" id="GO:0016020">
    <property type="term" value="C:membrane"/>
    <property type="evidence" value="ECO:0007669"/>
    <property type="project" value="UniProtKB-SubCell"/>
</dbReference>
<gene>
    <name evidence="8" type="ORF">SAMN02982989_3759</name>
</gene>
<feature type="transmembrane region" description="Helical" evidence="6">
    <location>
        <begin position="134"/>
        <end position="153"/>
    </location>
</feature>
<comment type="similarity">
    <text evidence="2">Belongs to the EamA transporter family.</text>
</comment>
<keyword evidence="4 6" id="KW-1133">Transmembrane helix</keyword>
<feature type="transmembrane region" description="Helical" evidence="6">
    <location>
        <begin position="191"/>
        <end position="211"/>
    </location>
</feature>
<organism evidence="8 9">
    <name type="scientific">Xaviernesmea oryzae</name>
    <dbReference type="NCBI Taxonomy" id="464029"/>
    <lineage>
        <taxon>Bacteria</taxon>
        <taxon>Pseudomonadati</taxon>
        <taxon>Pseudomonadota</taxon>
        <taxon>Alphaproteobacteria</taxon>
        <taxon>Hyphomicrobiales</taxon>
        <taxon>Rhizobiaceae</taxon>
        <taxon>Rhizobium/Agrobacterium group</taxon>
        <taxon>Xaviernesmea</taxon>
    </lineage>
</organism>
<feature type="transmembrane region" description="Helical" evidence="6">
    <location>
        <begin position="159"/>
        <end position="179"/>
    </location>
</feature>
<keyword evidence="3 6" id="KW-0812">Transmembrane</keyword>
<accession>A0A1X7GFQ9</accession>
<keyword evidence="9" id="KW-1185">Reference proteome</keyword>
<comment type="subcellular location">
    <subcellularLocation>
        <location evidence="1">Membrane</location>
        <topology evidence="1">Multi-pass membrane protein</topology>
    </subcellularLocation>
</comment>
<dbReference type="PANTHER" id="PTHR32322">
    <property type="entry name" value="INNER MEMBRANE TRANSPORTER"/>
    <property type="match status" value="1"/>
</dbReference>
<dbReference type="STRING" id="464029.SAMN02982989_3759"/>
<evidence type="ECO:0000256" key="5">
    <source>
        <dbReference type="ARBA" id="ARBA00023136"/>
    </source>
</evidence>
<feature type="transmembrane region" description="Helical" evidence="6">
    <location>
        <begin position="75"/>
        <end position="96"/>
    </location>
</feature>
<evidence type="ECO:0000256" key="1">
    <source>
        <dbReference type="ARBA" id="ARBA00004141"/>
    </source>
</evidence>
<dbReference type="RefSeq" id="WP_085424412.1">
    <property type="nucleotide sequence ID" value="NZ_FXAF01000011.1"/>
</dbReference>
<feature type="transmembrane region" description="Helical" evidence="6">
    <location>
        <begin position="41"/>
        <end position="63"/>
    </location>
</feature>
<evidence type="ECO:0000256" key="4">
    <source>
        <dbReference type="ARBA" id="ARBA00022989"/>
    </source>
</evidence>
<feature type="domain" description="EamA" evidence="7">
    <location>
        <begin position="161"/>
        <end position="297"/>
    </location>
</feature>
<dbReference type="EMBL" id="FXAF01000011">
    <property type="protein sequence ID" value="SMF69132.1"/>
    <property type="molecule type" value="Genomic_DNA"/>
</dbReference>
<feature type="transmembrane region" description="Helical" evidence="6">
    <location>
        <begin position="281"/>
        <end position="299"/>
    </location>
</feature>
<reference evidence="9" key="1">
    <citation type="submission" date="2017-04" db="EMBL/GenBank/DDBJ databases">
        <authorList>
            <person name="Varghese N."/>
            <person name="Submissions S."/>
        </authorList>
    </citation>
    <scope>NUCLEOTIDE SEQUENCE [LARGE SCALE GENOMIC DNA]</scope>
    <source>
        <strain evidence="9">B4P</strain>
    </source>
</reference>
<dbReference type="PANTHER" id="PTHR32322:SF2">
    <property type="entry name" value="EAMA DOMAIN-CONTAINING PROTEIN"/>
    <property type="match status" value="1"/>
</dbReference>
<dbReference type="Proteomes" id="UP000192903">
    <property type="component" value="Unassembled WGS sequence"/>
</dbReference>
<dbReference type="Pfam" id="PF00892">
    <property type="entry name" value="EamA"/>
    <property type="match status" value="2"/>
</dbReference>
<protein>
    <submittedName>
        <fullName evidence="8">Uncharacterized membrane protein</fullName>
    </submittedName>
</protein>
<dbReference type="InterPro" id="IPR037185">
    <property type="entry name" value="EmrE-like"/>
</dbReference>
<dbReference type="InterPro" id="IPR000620">
    <property type="entry name" value="EamA_dom"/>
</dbReference>
<feature type="transmembrane region" description="Helical" evidence="6">
    <location>
        <begin position="223"/>
        <end position="244"/>
    </location>
</feature>
<evidence type="ECO:0000256" key="3">
    <source>
        <dbReference type="ARBA" id="ARBA00022692"/>
    </source>
</evidence>
<evidence type="ECO:0000259" key="7">
    <source>
        <dbReference type="Pfam" id="PF00892"/>
    </source>
</evidence>
<dbReference type="AlphaFoldDB" id="A0A1X7GFQ9"/>
<feature type="transmembrane region" description="Helical" evidence="6">
    <location>
        <begin position="256"/>
        <end position="275"/>
    </location>
</feature>
<feature type="domain" description="EamA" evidence="7">
    <location>
        <begin position="15"/>
        <end position="146"/>
    </location>
</feature>
<evidence type="ECO:0000313" key="9">
    <source>
        <dbReference type="Proteomes" id="UP000192903"/>
    </source>
</evidence>
<sequence>MPSPNTPQPRALDWLIFALVPVFFSSNLIFGRGVIGEIGPFITAFIRWAGSALIMVPVLYLDWPAAWNFVRRHTWLWLWLGFLSISICSGFVYWALTLTTASNATLIYTTSSLFIILFEWLFSGRRIGSRELSGMAVAFAGVTAIVLRGDFAALTHMEFNLGDLGILVAAIAFAIYSVLLRRPAAQAIRPFSLFGLIAFSGSLLLLPPALWEFLHGGLLPKTASAWSKIAGIILFASLAAFFCFQHTVRIFGPATAGITLYMMPPVSIVMAVIFLGEKFEYYHALGIVLVLGGVILATARPRKLRNP</sequence>
<feature type="transmembrane region" description="Helical" evidence="6">
    <location>
        <begin position="102"/>
        <end position="122"/>
    </location>
</feature>
<proteinExistence type="inferred from homology"/>
<dbReference type="OrthoDB" id="4167046at2"/>
<dbReference type="InterPro" id="IPR050638">
    <property type="entry name" value="AA-Vitamin_Transporters"/>
</dbReference>
<dbReference type="SUPFAM" id="SSF103481">
    <property type="entry name" value="Multidrug resistance efflux transporter EmrE"/>
    <property type="match status" value="2"/>
</dbReference>
<feature type="transmembrane region" description="Helical" evidence="6">
    <location>
        <begin position="12"/>
        <end position="35"/>
    </location>
</feature>
<evidence type="ECO:0000256" key="2">
    <source>
        <dbReference type="ARBA" id="ARBA00007362"/>
    </source>
</evidence>